<evidence type="ECO:0000313" key="1">
    <source>
        <dbReference type="EMBL" id="SDM28987.1"/>
    </source>
</evidence>
<protein>
    <submittedName>
        <fullName evidence="1">Uncharacterized protein</fullName>
    </submittedName>
</protein>
<dbReference type="InterPro" id="IPR053838">
    <property type="entry name" value="DUF6925"/>
</dbReference>
<dbReference type="AlphaFoldDB" id="A0A1G9S140"/>
<reference evidence="2" key="1">
    <citation type="submission" date="2016-10" db="EMBL/GenBank/DDBJ databases">
        <authorList>
            <person name="Varghese N."/>
            <person name="Submissions S."/>
        </authorList>
    </citation>
    <scope>NUCLEOTIDE SEQUENCE [LARGE SCALE GENOMIC DNA]</scope>
    <source>
        <strain evidence="2">BL47</strain>
    </source>
</reference>
<organism evidence="1 2">
    <name type="scientific">Methylobacterium phyllostachyos</name>
    <dbReference type="NCBI Taxonomy" id="582672"/>
    <lineage>
        <taxon>Bacteria</taxon>
        <taxon>Pseudomonadati</taxon>
        <taxon>Pseudomonadota</taxon>
        <taxon>Alphaproteobacteria</taxon>
        <taxon>Hyphomicrobiales</taxon>
        <taxon>Methylobacteriaceae</taxon>
        <taxon>Methylobacterium</taxon>
    </lineage>
</organism>
<proteinExistence type="predicted"/>
<dbReference type="Proteomes" id="UP000198704">
    <property type="component" value="Unassembled WGS sequence"/>
</dbReference>
<accession>A0A1G9S140</accession>
<keyword evidence="2" id="KW-1185">Reference proteome</keyword>
<sequence length="82" mass="9108">MGQRIAFDVARHDAFQVLLDRWGDPDLLAAKRGGDFGPDSLVSNRHAQAARRVAEVQARYLRGDTVEADPEIDEDEDVAHHA</sequence>
<dbReference type="Pfam" id="PF21973">
    <property type="entry name" value="DUF6925"/>
    <property type="match status" value="1"/>
</dbReference>
<gene>
    <name evidence="1" type="ORF">SAMN05216360_101450</name>
</gene>
<dbReference type="EMBL" id="FNHS01000001">
    <property type="protein sequence ID" value="SDM28987.1"/>
    <property type="molecule type" value="Genomic_DNA"/>
</dbReference>
<evidence type="ECO:0000313" key="2">
    <source>
        <dbReference type="Proteomes" id="UP000198704"/>
    </source>
</evidence>
<name>A0A1G9S140_9HYPH</name>
<dbReference type="STRING" id="582672.SAMN05216360_101450"/>